<accession>A0ABQ9YE84</accession>
<keyword evidence="7" id="KW-1015">Disulfide bond</keyword>
<dbReference type="PANTHER" id="PTHR22912">
    <property type="entry name" value="DISULFIDE OXIDOREDUCTASE"/>
    <property type="match status" value="1"/>
</dbReference>
<keyword evidence="8 9" id="KW-0676">Redox-active center</keyword>
<evidence type="ECO:0000313" key="13">
    <source>
        <dbReference type="Proteomes" id="UP001281761"/>
    </source>
</evidence>
<keyword evidence="6" id="KW-0520">NAD</keyword>
<dbReference type="SUPFAM" id="SSF51905">
    <property type="entry name" value="FAD/NAD(P)-binding domain"/>
    <property type="match status" value="1"/>
</dbReference>
<evidence type="ECO:0000256" key="2">
    <source>
        <dbReference type="ARBA" id="ARBA00007532"/>
    </source>
</evidence>
<gene>
    <name evidence="12" type="ORF">BLNAU_2741</name>
</gene>
<evidence type="ECO:0000256" key="9">
    <source>
        <dbReference type="RuleBase" id="RU003691"/>
    </source>
</evidence>
<dbReference type="PRINTS" id="PR00368">
    <property type="entry name" value="FADPNR"/>
</dbReference>
<organism evidence="12 13">
    <name type="scientific">Blattamonas nauphoetae</name>
    <dbReference type="NCBI Taxonomy" id="2049346"/>
    <lineage>
        <taxon>Eukaryota</taxon>
        <taxon>Metamonada</taxon>
        <taxon>Preaxostyla</taxon>
        <taxon>Oxymonadida</taxon>
        <taxon>Blattamonas</taxon>
    </lineage>
</organism>
<keyword evidence="4 9" id="KW-0274">FAD</keyword>
<dbReference type="Gene3D" id="3.50.50.60">
    <property type="entry name" value="FAD/NAD(P)-binding domain"/>
    <property type="match status" value="2"/>
</dbReference>
<dbReference type="InterPro" id="IPR036188">
    <property type="entry name" value="FAD/NAD-bd_sf"/>
</dbReference>
<dbReference type="InterPro" id="IPR001100">
    <property type="entry name" value="Pyr_nuc-diS_OxRdtase"/>
</dbReference>
<dbReference type="InterPro" id="IPR016156">
    <property type="entry name" value="FAD/NAD-linked_Rdtase_dimer_sf"/>
</dbReference>
<feature type="domain" description="Pyridine nucleotide-disulphide oxidoreductase dimerisation" evidence="10">
    <location>
        <begin position="355"/>
        <end position="462"/>
    </location>
</feature>
<proteinExistence type="inferred from homology"/>
<evidence type="ECO:0000256" key="3">
    <source>
        <dbReference type="ARBA" id="ARBA00022630"/>
    </source>
</evidence>
<dbReference type="InterPro" id="IPR004099">
    <property type="entry name" value="Pyr_nucl-diS_OxRdtase_dimer"/>
</dbReference>
<dbReference type="Pfam" id="PF02852">
    <property type="entry name" value="Pyr_redox_dim"/>
    <property type="match status" value="1"/>
</dbReference>
<evidence type="ECO:0000256" key="1">
    <source>
        <dbReference type="ARBA" id="ARBA00001974"/>
    </source>
</evidence>
<comment type="caution">
    <text evidence="12">The sequence shown here is derived from an EMBL/GenBank/DDBJ whole genome shotgun (WGS) entry which is preliminary data.</text>
</comment>
<dbReference type="PANTHER" id="PTHR22912:SF151">
    <property type="entry name" value="DIHYDROLIPOYL DEHYDROGENASE, MITOCHONDRIAL"/>
    <property type="match status" value="1"/>
</dbReference>
<feature type="domain" description="FAD/NAD(P)-binding" evidence="11">
    <location>
        <begin position="8"/>
        <end position="333"/>
    </location>
</feature>
<dbReference type="PRINTS" id="PR00411">
    <property type="entry name" value="PNDRDTASEI"/>
</dbReference>
<dbReference type="EMBL" id="JARBJD010000012">
    <property type="protein sequence ID" value="KAK2962081.1"/>
    <property type="molecule type" value="Genomic_DNA"/>
</dbReference>
<keyword evidence="5 9" id="KW-0560">Oxidoreductase</keyword>
<dbReference type="EC" id="1.8.1.4" evidence="12"/>
<dbReference type="SUPFAM" id="SSF55424">
    <property type="entry name" value="FAD/NAD-linked reductases, dimerisation (C-terminal) domain"/>
    <property type="match status" value="1"/>
</dbReference>
<keyword evidence="13" id="KW-1185">Reference proteome</keyword>
<dbReference type="Gene3D" id="3.30.390.30">
    <property type="match status" value="1"/>
</dbReference>
<comment type="cofactor">
    <cofactor evidence="1">
        <name>FAD</name>
        <dbReference type="ChEBI" id="CHEBI:57692"/>
    </cofactor>
</comment>
<dbReference type="Pfam" id="PF07992">
    <property type="entry name" value="Pyr_redox_2"/>
    <property type="match status" value="1"/>
</dbReference>
<sequence length="478" mass="52417">MLEETFEFDVIVVGTGPGGIGIALKAADCGLKVLTIEKNELGGTCVNAGCVPSKGLCYMSHLADQLSDCEELETYGISAPKPTLNYPQMLKKIENAQDYHRNLVLKLFQERKITHVFGTAEILKPHHVKVIHRETKETRQYSARFICLACGSKPSLLPLAPVDPDFVYTSDTLDSVKSVPESITIVGAGAIGLEYGSVFSRLGSKVVFIDAFGSIGGNLDAEISHYQQIYMESKGITFHLNSKIENIEINRENRTVMTTFSSESNGRENVQTSIIFLCVGRTVHSDWLPSEIQRTNKGMIYVDSNFETTMKGVFAIGDAIDGPKIAHKAEWEAICLVNYLANNTPVPSRDSVCLPCVIYTQPELAAVGPSEQALKAAGTPYTTHLLAFNSIGRDTTQTKSEGRCKIITSPLFHQGVVEDVIVAVHYWSASAGDLVAEAILAVENRIPLEFFGNVPHAHPLFKSLRFMHKVDLYSTSLQ</sequence>
<dbReference type="InterPro" id="IPR012999">
    <property type="entry name" value="Pyr_OxRdtase_I_AS"/>
</dbReference>
<dbReference type="GO" id="GO:0004148">
    <property type="term" value="F:dihydrolipoyl dehydrogenase (NADH) activity"/>
    <property type="evidence" value="ECO:0007669"/>
    <property type="project" value="UniProtKB-EC"/>
</dbReference>
<evidence type="ECO:0000256" key="6">
    <source>
        <dbReference type="ARBA" id="ARBA00023027"/>
    </source>
</evidence>
<evidence type="ECO:0000256" key="4">
    <source>
        <dbReference type="ARBA" id="ARBA00022827"/>
    </source>
</evidence>
<dbReference type="PROSITE" id="PS00076">
    <property type="entry name" value="PYRIDINE_REDOX_1"/>
    <property type="match status" value="1"/>
</dbReference>
<reference evidence="12 13" key="1">
    <citation type="journal article" date="2022" name="bioRxiv">
        <title>Genomics of Preaxostyla Flagellates Illuminates Evolutionary Transitions and the Path Towards Mitochondrial Loss.</title>
        <authorList>
            <person name="Novak L.V.F."/>
            <person name="Treitli S.C."/>
            <person name="Pyrih J."/>
            <person name="Halakuc P."/>
            <person name="Pipaliya S.V."/>
            <person name="Vacek V."/>
            <person name="Brzon O."/>
            <person name="Soukal P."/>
            <person name="Eme L."/>
            <person name="Dacks J.B."/>
            <person name="Karnkowska A."/>
            <person name="Elias M."/>
            <person name="Hampl V."/>
        </authorList>
    </citation>
    <scope>NUCLEOTIDE SEQUENCE [LARGE SCALE GENOMIC DNA]</scope>
    <source>
        <strain evidence="12">NAU3</strain>
        <tissue evidence="12">Gut</tissue>
    </source>
</reference>
<comment type="similarity">
    <text evidence="2 9">Belongs to the class-I pyridine nucleotide-disulfide oxidoreductase family.</text>
</comment>
<dbReference type="PIRSF" id="PIRSF000350">
    <property type="entry name" value="Mercury_reductase_MerA"/>
    <property type="match status" value="1"/>
</dbReference>
<dbReference type="Proteomes" id="UP001281761">
    <property type="component" value="Unassembled WGS sequence"/>
</dbReference>
<dbReference type="InterPro" id="IPR023753">
    <property type="entry name" value="FAD/NAD-binding_dom"/>
</dbReference>
<evidence type="ECO:0000259" key="11">
    <source>
        <dbReference type="Pfam" id="PF07992"/>
    </source>
</evidence>
<name>A0ABQ9YE84_9EUKA</name>
<evidence type="ECO:0000259" key="10">
    <source>
        <dbReference type="Pfam" id="PF02852"/>
    </source>
</evidence>
<keyword evidence="3 9" id="KW-0285">Flavoprotein</keyword>
<evidence type="ECO:0000313" key="12">
    <source>
        <dbReference type="EMBL" id="KAK2962081.1"/>
    </source>
</evidence>
<dbReference type="InterPro" id="IPR050151">
    <property type="entry name" value="Class-I_Pyr_Nuc-Dis_Oxidored"/>
</dbReference>
<protein>
    <submittedName>
        <fullName evidence="12">Glycine cleavage system protein L</fullName>
        <ecNumber evidence="12">1.8.1.4</ecNumber>
    </submittedName>
</protein>
<evidence type="ECO:0000256" key="5">
    <source>
        <dbReference type="ARBA" id="ARBA00023002"/>
    </source>
</evidence>
<evidence type="ECO:0000256" key="7">
    <source>
        <dbReference type="ARBA" id="ARBA00023157"/>
    </source>
</evidence>
<evidence type="ECO:0000256" key="8">
    <source>
        <dbReference type="ARBA" id="ARBA00023284"/>
    </source>
</evidence>